<proteinExistence type="predicted"/>
<feature type="compositionally biased region" description="Low complexity" evidence="1">
    <location>
        <begin position="42"/>
        <end position="82"/>
    </location>
</feature>
<keyword evidence="3" id="KW-1185">Reference proteome</keyword>
<gene>
    <name evidence="2" type="ORF">GCM10010531_05290</name>
</gene>
<comment type="caution">
    <text evidence="2">The sequence shown here is derived from an EMBL/GenBank/DDBJ whole genome shotgun (WGS) entry which is preliminary data.</text>
</comment>
<feature type="region of interest" description="Disordered" evidence="1">
    <location>
        <begin position="42"/>
        <end position="102"/>
    </location>
</feature>
<evidence type="ECO:0000256" key="1">
    <source>
        <dbReference type="SAM" id="MobiDB-lite"/>
    </source>
</evidence>
<dbReference type="Proteomes" id="UP001499924">
    <property type="component" value="Unassembled WGS sequence"/>
</dbReference>
<organism evidence="2 3">
    <name type="scientific">Blastococcus jejuensis</name>
    <dbReference type="NCBI Taxonomy" id="351224"/>
    <lineage>
        <taxon>Bacteria</taxon>
        <taxon>Bacillati</taxon>
        <taxon>Actinomycetota</taxon>
        <taxon>Actinomycetes</taxon>
        <taxon>Geodermatophilales</taxon>
        <taxon>Geodermatophilaceae</taxon>
        <taxon>Blastococcus</taxon>
    </lineage>
</organism>
<accession>A0ABP6NSL0</accession>
<sequence>MFWPTLAVLGFFFLAGVIIVLGASSTSRYEFERNGVQAQRRQAAVPAAVAENPTAATGQQTAHHTTQPPTDQQQTAQQTTMQKTRSEQSAAGIGNHPAGRRLAEPAAEPAWWLVDEAEESGDRVIAGPFPDSIDAEWAALSGGLDASVRAVHGVQRADGGLVRRQPPEERAWLGELGEQLDRLPTEWDDLLTDDDALTTLVVEIAAALVEAGLSLHDCAGDGAAGGVCLTPGPHDAGVVVSWHQHDRMSAGQVRGAAMDAAVQRAMNAAVADLLERMGFEIEPFGWSAGCLVTDLRQE</sequence>
<dbReference type="EMBL" id="BAAAVV010000001">
    <property type="protein sequence ID" value="GAA3156919.1"/>
    <property type="molecule type" value="Genomic_DNA"/>
</dbReference>
<name>A0ABP6NSL0_9ACTN</name>
<evidence type="ECO:0000313" key="2">
    <source>
        <dbReference type="EMBL" id="GAA3156919.1"/>
    </source>
</evidence>
<protein>
    <submittedName>
        <fullName evidence="2">Uncharacterized protein</fullName>
    </submittedName>
</protein>
<evidence type="ECO:0000313" key="3">
    <source>
        <dbReference type="Proteomes" id="UP001499924"/>
    </source>
</evidence>
<reference evidence="3" key="1">
    <citation type="journal article" date="2019" name="Int. J. Syst. Evol. Microbiol.">
        <title>The Global Catalogue of Microorganisms (GCM) 10K type strain sequencing project: providing services to taxonomists for standard genome sequencing and annotation.</title>
        <authorList>
            <consortium name="The Broad Institute Genomics Platform"/>
            <consortium name="The Broad Institute Genome Sequencing Center for Infectious Disease"/>
            <person name="Wu L."/>
            <person name="Ma J."/>
        </authorList>
    </citation>
    <scope>NUCLEOTIDE SEQUENCE [LARGE SCALE GENOMIC DNA]</scope>
    <source>
        <strain evidence="3">JCM 15614</strain>
    </source>
</reference>